<evidence type="ECO:0000313" key="3">
    <source>
        <dbReference type="Proteomes" id="UP001154282"/>
    </source>
</evidence>
<dbReference type="EMBL" id="CAMGYJ010000009">
    <property type="protein sequence ID" value="CAI0476402.1"/>
    <property type="molecule type" value="Genomic_DNA"/>
</dbReference>
<name>A0AAV0Q1N3_9ROSI</name>
<evidence type="ECO:0000256" key="1">
    <source>
        <dbReference type="SAM" id="Phobius"/>
    </source>
</evidence>
<accession>A0AAV0Q1N3</accession>
<feature type="transmembrane region" description="Helical" evidence="1">
    <location>
        <begin position="50"/>
        <end position="71"/>
    </location>
</feature>
<feature type="transmembrane region" description="Helical" evidence="1">
    <location>
        <begin position="21"/>
        <end position="44"/>
    </location>
</feature>
<gene>
    <name evidence="2" type="ORF">LITE_LOCUS40772</name>
</gene>
<comment type="caution">
    <text evidence="2">The sequence shown here is derived from an EMBL/GenBank/DDBJ whole genome shotgun (WGS) entry which is preliminary data.</text>
</comment>
<proteinExistence type="predicted"/>
<reference evidence="2" key="1">
    <citation type="submission" date="2022-08" db="EMBL/GenBank/DDBJ databases">
        <authorList>
            <person name="Gutierrez-Valencia J."/>
        </authorList>
    </citation>
    <scope>NUCLEOTIDE SEQUENCE</scope>
</reference>
<keyword evidence="1" id="KW-0472">Membrane</keyword>
<dbReference type="AlphaFoldDB" id="A0AAV0Q1N3"/>
<sequence length="74" mass="8496">MPVGHFHIYLMVPMTKFKLSLKLVFALVWLNSCCTLLLLFSFPHFGLLELLSLVMICKLSVSSIIKHFFVFSTC</sequence>
<keyword evidence="1" id="KW-1133">Transmembrane helix</keyword>
<evidence type="ECO:0000313" key="2">
    <source>
        <dbReference type="EMBL" id="CAI0476402.1"/>
    </source>
</evidence>
<keyword evidence="1" id="KW-0812">Transmembrane</keyword>
<keyword evidence="3" id="KW-1185">Reference proteome</keyword>
<dbReference type="Proteomes" id="UP001154282">
    <property type="component" value="Unassembled WGS sequence"/>
</dbReference>
<protein>
    <submittedName>
        <fullName evidence="2">Uncharacterized protein</fullName>
    </submittedName>
</protein>
<organism evidence="2 3">
    <name type="scientific">Linum tenue</name>
    <dbReference type="NCBI Taxonomy" id="586396"/>
    <lineage>
        <taxon>Eukaryota</taxon>
        <taxon>Viridiplantae</taxon>
        <taxon>Streptophyta</taxon>
        <taxon>Embryophyta</taxon>
        <taxon>Tracheophyta</taxon>
        <taxon>Spermatophyta</taxon>
        <taxon>Magnoliopsida</taxon>
        <taxon>eudicotyledons</taxon>
        <taxon>Gunneridae</taxon>
        <taxon>Pentapetalae</taxon>
        <taxon>rosids</taxon>
        <taxon>fabids</taxon>
        <taxon>Malpighiales</taxon>
        <taxon>Linaceae</taxon>
        <taxon>Linum</taxon>
    </lineage>
</organism>